<dbReference type="Pfam" id="PF11127">
    <property type="entry name" value="YgaP-like_TM"/>
    <property type="match status" value="1"/>
</dbReference>
<evidence type="ECO:0000313" key="4">
    <source>
        <dbReference type="Proteomes" id="UP000596145"/>
    </source>
</evidence>
<gene>
    <name evidence="3" type="ORF">I6I10_00170</name>
</gene>
<feature type="transmembrane region" description="Helical" evidence="1">
    <location>
        <begin position="36"/>
        <end position="60"/>
    </location>
</feature>
<proteinExistence type="predicted"/>
<keyword evidence="1" id="KW-1133">Transmembrane helix</keyword>
<dbReference type="EMBL" id="CP066007">
    <property type="protein sequence ID" value="QQB46414.1"/>
    <property type="molecule type" value="Genomic_DNA"/>
</dbReference>
<dbReference type="Proteomes" id="UP000596145">
    <property type="component" value="Chromosome"/>
</dbReference>
<dbReference type="RefSeq" id="WP_084036629.1">
    <property type="nucleotide sequence ID" value="NZ_CP066007.1"/>
</dbReference>
<keyword evidence="1" id="KW-0472">Membrane</keyword>
<protein>
    <submittedName>
        <fullName evidence="3">DUF2892 domain-containing protein</fullName>
    </submittedName>
</protein>
<dbReference type="AlphaFoldDB" id="A0A7T4EFG2"/>
<evidence type="ECO:0000259" key="2">
    <source>
        <dbReference type="Pfam" id="PF11127"/>
    </source>
</evidence>
<keyword evidence="1" id="KW-0812">Transmembrane</keyword>
<sequence length="68" mass="6479">MKANESVVDRVVRGGIAAGAAGLALGVAKPKSAPQIGLLAVAAVMGATAAIGACPIYSALGISTCKAK</sequence>
<dbReference type="GeneID" id="92759282"/>
<name>A0A7T4EFG2_9CORY</name>
<accession>A0A7T4EFG2</accession>
<dbReference type="InterPro" id="IPR021309">
    <property type="entry name" value="YgaP-like_TM"/>
</dbReference>
<evidence type="ECO:0000313" key="3">
    <source>
        <dbReference type="EMBL" id="QQB46414.1"/>
    </source>
</evidence>
<reference evidence="3 4" key="1">
    <citation type="submission" date="2020-12" db="EMBL/GenBank/DDBJ databases">
        <title>FDA dAtabase for Regulatory Grade micrObial Sequences (FDA-ARGOS): Supporting development and validation of Infectious Disease Dx tests.</title>
        <authorList>
            <person name="Sproer C."/>
            <person name="Gronow S."/>
            <person name="Severitt S."/>
            <person name="Schroder I."/>
            <person name="Tallon L."/>
            <person name="Sadzewicz L."/>
            <person name="Zhao X."/>
            <person name="Boylan J."/>
            <person name="Ott S."/>
            <person name="Bowen H."/>
            <person name="Vavikolanu K."/>
            <person name="Mehta A."/>
            <person name="Aluvathingal J."/>
            <person name="Nadendla S."/>
            <person name="Lowell S."/>
            <person name="Myers T."/>
            <person name="Yan Y."/>
            <person name="Sichtig H."/>
        </authorList>
    </citation>
    <scope>NUCLEOTIDE SEQUENCE [LARGE SCALE GENOMIC DNA]</scope>
    <source>
        <strain evidence="3 4">FDAARGOS_1053</strain>
    </source>
</reference>
<organism evidence="3 4">
    <name type="scientific">Corynebacterium glucuronolyticum</name>
    <dbReference type="NCBI Taxonomy" id="39791"/>
    <lineage>
        <taxon>Bacteria</taxon>
        <taxon>Bacillati</taxon>
        <taxon>Actinomycetota</taxon>
        <taxon>Actinomycetes</taxon>
        <taxon>Mycobacteriales</taxon>
        <taxon>Corynebacteriaceae</taxon>
        <taxon>Corynebacterium</taxon>
    </lineage>
</organism>
<evidence type="ECO:0000256" key="1">
    <source>
        <dbReference type="SAM" id="Phobius"/>
    </source>
</evidence>
<feature type="domain" description="Inner membrane protein YgaP-like transmembrane" evidence="2">
    <location>
        <begin position="1"/>
        <end position="68"/>
    </location>
</feature>